<comment type="caution">
    <text evidence="2">The sequence shown here is derived from an EMBL/GenBank/DDBJ whole genome shotgun (WGS) entry which is preliminary data.</text>
</comment>
<feature type="region of interest" description="Disordered" evidence="1">
    <location>
        <begin position="81"/>
        <end position="101"/>
    </location>
</feature>
<feature type="compositionally biased region" description="Polar residues" evidence="1">
    <location>
        <begin position="89"/>
        <end position="101"/>
    </location>
</feature>
<organism evidence="2 3">
    <name type="scientific">Sphingopyxis soli</name>
    <dbReference type="NCBI Taxonomy" id="592051"/>
    <lineage>
        <taxon>Bacteria</taxon>
        <taxon>Pseudomonadati</taxon>
        <taxon>Pseudomonadota</taxon>
        <taxon>Alphaproteobacteria</taxon>
        <taxon>Sphingomonadales</taxon>
        <taxon>Sphingomonadaceae</taxon>
        <taxon>Sphingopyxis</taxon>
    </lineage>
</organism>
<name>A0ABN1M5D9_9SPHN</name>
<evidence type="ECO:0000313" key="2">
    <source>
        <dbReference type="EMBL" id="GAA0864406.1"/>
    </source>
</evidence>
<feature type="region of interest" description="Disordered" evidence="1">
    <location>
        <begin position="1"/>
        <end position="36"/>
    </location>
</feature>
<keyword evidence="3" id="KW-1185">Reference proteome</keyword>
<proteinExistence type="predicted"/>
<gene>
    <name evidence="2" type="ORF">GCM10009115_18810</name>
</gene>
<evidence type="ECO:0000313" key="3">
    <source>
        <dbReference type="Proteomes" id="UP001500738"/>
    </source>
</evidence>
<protein>
    <submittedName>
        <fullName evidence="2">Uncharacterized protein</fullName>
    </submittedName>
</protein>
<accession>A0ABN1M5D9</accession>
<reference evidence="2 3" key="1">
    <citation type="journal article" date="2019" name="Int. J. Syst. Evol. Microbiol.">
        <title>The Global Catalogue of Microorganisms (GCM) 10K type strain sequencing project: providing services to taxonomists for standard genome sequencing and annotation.</title>
        <authorList>
            <consortium name="The Broad Institute Genomics Platform"/>
            <consortium name="The Broad Institute Genome Sequencing Center for Infectious Disease"/>
            <person name="Wu L."/>
            <person name="Ma J."/>
        </authorList>
    </citation>
    <scope>NUCLEOTIDE SEQUENCE [LARGE SCALE GENOMIC DNA]</scope>
    <source>
        <strain evidence="2 3">JCM 15910</strain>
    </source>
</reference>
<sequence>MAEPELARARRGAETRGARSDDRDLDGLGHARAPSPPLRLVPALMQTNARTGILIPLIAHPWTTTKLDATRTMSWTKSYALESGKRSTGEGQFSSAARRSQ</sequence>
<dbReference type="EMBL" id="BAAAFE010000007">
    <property type="protein sequence ID" value="GAA0864406.1"/>
    <property type="molecule type" value="Genomic_DNA"/>
</dbReference>
<evidence type="ECO:0000256" key="1">
    <source>
        <dbReference type="SAM" id="MobiDB-lite"/>
    </source>
</evidence>
<dbReference type="Proteomes" id="UP001500738">
    <property type="component" value="Unassembled WGS sequence"/>
</dbReference>
<feature type="compositionally biased region" description="Basic and acidic residues" evidence="1">
    <location>
        <begin position="1"/>
        <end position="29"/>
    </location>
</feature>